<dbReference type="PANTHER" id="PTHR36930">
    <property type="entry name" value="METAL-SULFUR CLUSTER BIOSYNTHESIS PROTEINS YUAD-RELATED"/>
    <property type="match status" value="1"/>
</dbReference>
<dbReference type="PANTHER" id="PTHR36930:SF1">
    <property type="entry name" value="MOSC DOMAIN-CONTAINING PROTEIN"/>
    <property type="match status" value="1"/>
</dbReference>
<dbReference type="EMBL" id="JFYZ01000001">
    <property type="protein sequence ID" value="EZP84757.1"/>
    <property type="molecule type" value="Genomic_DNA"/>
</dbReference>
<dbReference type="InterPro" id="IPR052716">
    <property type="entry name" value="MOSC_domain"/>
</dbReference>
<dbReference type="eggNOG" id="COG2258">
    <property type="taxonomic scope" value="Bacteria"/>
</dbReference>
<sequence length="161" mass="17642">MGTGRLIGIARRQRPRAPMEELRSVAVTAAAGVHGDFRGAVRPGKRPRRQVSLMEIESWRAALGELEVCGGLFGFEEPPWHARRANLLVEGLRFPRETGYVLAIGNTLRIAVTMECDPCSRMEEVAQGLKGALLPDWRGGVLGTVLDDGDIALGDEIRIER</sequence>
<dbReference type="PROSITE" id="PS51340">
    <property type="entry name" value="MOSC"/>
    <property type="match status" value="1"/>
</dbReference>
<gene>
    <name evidence="2" type="ORF">BV97_00519</name>
</gene>
<accession>A0A031K821</accession>
<dbReference type="Proteomes" id="UP000024329">
    <property type="component" value="Unassembled WGS sequence"/>
</dbReference>
<dbReference type="InterPro" id="IPR005302">
    <property type="entry name" value="MoCF_Sase_C"/>
</dbReference>
<protein>
    <recommendedName>
        <fullName evidence="1">MOSC domain-containing protein</fullName>
    </recommendedName>
</protein>
<proteinExistence type="predicted"/>
<evidence type="ECO:0000313" key="2">
    <source>
        <dbReference type="EMBL" id="EZP84757.1"/>
    </source>
</evidence>
<evidence type="ECO:0000313" key="3">
    <source>
        <dbReference type="Proteomes" id="UP000024329"/>
    </source>
</evidence>
<name>A0A031K821_9SPHN</name>
<feature type="domain" description="MOSC" evidence="1">
    <location>
        <begin position="12"/>
        <end position="160"/>
    </location>
</feature>
<dbReference type="Pfam" id="PF03473">
    <property type="entry name" value="MOSC"/>
    <property type="match status" value="1"/>
</dbReference>
<evidence type="ECO:0000259" key="1">
    <source>
        <dbReference type="PROSITE" id="PS51340"/>
    </source>
</evidence>
<dbReference type="GO" id="GO:0003824">
    <property type="term" value="F:catalytic activity"/>
    <property type="evidence" value="ECO:0007669"/>
    <property type="project" value="InterPro"/>
</dbReference>
<reference evidence="2 3" key="1">
    <citation type="submission" date="2014-03" db="EMBL/GenBank/DDBJ databases">
        <title>Whole genome sequence of Novosphingobium resinovorum KF1.</title>
        <authorList>
            <person name="Gan H.M."/>
            <person name="Gan H.Y."/>
            <person name="Chew T.H."/>
            <person name="Savka M.A."/>
        </authorList>
    </citation>
    <scope>NUCLEOTIDE SEQUENCE [LARGE SCALE GENOMIC DNA]</scope>
    <source>
        <strain evidence="2 3">KF1</strain>
    </source>
</reference>
<comment type="caution">
    <text evidence="2">The sequence shown here is derived from an EMBL/GenBank/DDBJ whole genome shotgun (WGS) entry which is preliminary data.</text>
</comment>
<dbReference type="Gene3D" id="2.40.33.20">
    <property type="entry name" value="PK beta-barrel domain-like"/>
    <property type="match status" value="1"/>
</dbReference>
<dbReference type="GO" id="GO:0030170">
    <property type="term" value="F:pyridoxal phosphate binding"/>
    <property type="evidence" value="ECO:0007669"/>
    <property type="project" value="InterPro"/>
</dbReference>
<dbReference type="AlphaFoldDB" id="A0A031K821"/>
<organism evidence="2 3">
    <name type="scientific">Novosphingobium resinovorum</name>
    <dbReference type="NCBI Taxonomy" id="158500"/>
    <lineage>
        <taxon>Bacteria</taxon>
        <taxon>Pseudomonadati</taxon>
        <taxon>Pseudomonadota</taxon>
        <taxon>Alphaproteobacteria</taxon>
        <taxon>Sphingomonadales</taxon>
        <taxon>Sphingomonadaceae</taxon>
        <taxon>Novosphingobium</taxon>
    </lineage>
</organism>
<dbReference type="GO" id="GO:0030151">
    <property type="term" value="F:molybdenum ion binding"/>
    <property type="evidence" value="ECO:0007669"/>
    <property type="project" value="InterPro"/>
</dbReference>
<dbReference type="SUPFAM" id="SSF50800">
    <property type="entry name" value="PK beta-barrel domain-like"/>
    <property type="match status" value="1"/>
</dbReference>
<dbReference type="InterPro" id="IPR011037">
    <property type="entry name" value="Pyrv_Knase-like_insert_dom_sf"/>
</dbReference>
<dbReference type="PATRIC" id="fig|158500.4.peg.536"/>
<dbReference type="STRING" id="158500.BES08_02655"/>